<proteinExistence type="predicted"/>
<name>A0A1I1HFL3_9LACT</name>
<dbReference type="Pfam" id="PF00583">
    <property type="entry name" value="Acetyltransf_1"/>
    <property type="match status" value="1"/>
</dbReference>
<evidence type="ECO:0000313" key="3">
    <source>
        <dbReference type="Proteomes" id="UP000199612"/>
    </source>
</evidence>
<feature type="domain" description="N-acetyltransferase" evidence="1">
    <location>
        <begin position="153"/>
        <end position="301"/>
    </location>
</feature>
<dbReference type="OrthoDB" id="62792at2"/>
<dbReference type="CDD" id="cd04301">
    <property type="entry name" value="NAT_SF"/>
    <property type="match status" value="1"/>
</dbReference>
<dbReference type="Proteomes" id="UP000199612">
    <property type="component" value="Unassembled WGS sequence"/>
</dbReference>
<evidence type="ECO:0000259" key="1">
    <source>
        <dbReference type="PROSITE" id="PS51186"/>
    </source>
</evidence>
<organism evidence="2 3">
    <name type="scientific">Alkalibacterium subtropicum</name>
    <dbReference type="NCBI Taxonomy" id="753702"/>
    <lineage>
        <taxon>Bacteria</taxon>
        <taxon>Bacillati</taxon>
        <taxon>Bacillota</taxon>
        <taxon>Bacilli</taxon>
        <taxon>Lactobacillales</taxon>
        <taxon>Carnobacteriaceae</taxon>
        <taxon>Alkalibacterium</taxon>
    </lineage>
</organism>
<dbReference type="AlphaFoldDB" id="A0A1I1HFL3"/>
<dbReference type="Gene3D" id="3.40.630.30">
    <property type="match status" value="1"/>
</dbReference>
<dbReference type="InterPro" id="IPR000182">
    <property type="entry name" value="GNAT_dom"/>
</dbReference>
<evidence type="ECO:0000313" key="2">
    <source>
        <dbReference type="EMBL" id="SFC22807.1"/>
    </source>
</evidence>
<dbReference type="EMBL" id="FOLT01000004">
    <property type="protein sequence ID" value="SFC22807.1"/>
    <property type="molecule type" value="Genomic_DNA"/>
</dbReference>
<accession>A0A1I1HFL3</accession>
<dbReference type="SUPFAM" id="SSF55729">
    <property type="entry name" value="Acyl-CoA N-acyltransferases (Nat)"/>
    <property type="match status" value="1"/>
</dbReference>
<dbReference type="GO" id="GO:0016747">
    <property type="term" value="F:acyltransferase activity, transferring groups other than amino-acyl groups"/>
    <property type="evidence" value="ECO:0007669"/>
    <property type="project" value="InterPro"/>
</dbReference>
<keyword evidence="3" id="KW-1185">Reference proteome</keyword>
<gene>
    <name evidence="2" type="ORF">SAMN04488102_10451</name>
</gene>
<dbReference type="RefSeq" id="WP_091529287.1">
    <property type="nucleotide sequence ID" value="NZ_FOLT01000004.1"/>
</dbReference>
<sequence length="301" mass="34433">MSIDFRNYTGTAGVTEDYYKVRAFLVESESTQFTYARWDWMITHDYLDKSKLSRIGIWEDSDKIVGIAVFDLFLGTAYCLSFPEYGFLKRELMLYSKVHLSKNGEVGIVIPDSDIYMQKIASGLGFVATGTKEEDSIYYIDKNRQEVTLPKGFSITSLQETFDLYQYYRVLWRGFDHELNGEGTFVFTQENKGSGYEQMIRANVDLNLKIAVVSPEGDFVSYCGIWYEPELDFAVIEPVATDPEYRRMGLGKAAVLEGIRRAGELGAKKVLVGSSQQFYYNIGLRPYSTATEWKVPKSQHR</sequence>
<reference evidence="3" key="1">
    <citation type="submission" date="2016-10" db="EMBL/GenBank/DDBJ databases">
        <authorList>
            <person name="Varghese N."/>
            <person name="Submissions S."/>
        </authorList>
    </citation>
    <scope>NUCLEOTIDE SEQUENCE [LARGE SCALE GENOMIC DNA]</scope>
    <source>
        <strain evidence="3">DSM 23664</strain>
    </source>
</reference>
<keyword evidence="2" id="KW-0808">Transferase</keyword>
<protein>
    <submittedName>
        <fullName evidence="2">Acetyltransferase (GNAT) family protein</fullName>
    </submittedName>
</protein>
<dbReference type="STRING" id="753702.SAMN04488102_10451"/>
<dbReference type="PROSITE" id="PS51186">
    <property type="entry name" value="GNAT"/>
    <property type="match status" value="1"/>
</dbReference>
<dbReference type="InterPro" id="IPR016181">
    <property type="entry name" value="Acyl_CoA_acyltransferase"/>
</dbReference>